<dbReference type="Proteomes" id="UP000235861">
    <property type="component" value="Unassembled WGS sequence"/>
</dbReference>
<name>A0A2H9U326_9GAMM</name>
<dbReference type="EMBL" id="PGGC01000111">
    <property type="protein sequence ID" value="PJG58410.1"/>
    <property type="molecule type" value="Genomic_DNA"/>
</dbReference>
<evidence type="ECO:0000313" key="1">
    <source>
        <dbReference type="EMBL" id="PJG58410.1"/>
    </source>
</evidence>
<accession>A0A2H9U326</accession>
<reference evidence="1 2" key="1">
    <citation type="submission" date="2017-11" db="EMBL/GenBank/DDBJ databases">
        <title>Draft genome sequence of environmental isolate Aeromonas cavernicola sp. nov. MDC 2508.</title>
        <authorList>
            <person name="Colston S.M."/>
            <person name="Navarro A."/>
            <person name="Martinez-Murcia A.J."/>
            <person name="Graf J."/>
        </authorList>
    </citation>
    <scope>NUCLEOTIDE SEQUENCE [LARGE SCALE GENOMIC DNA]</scope>
    <source>
        <strain evidence="1 2">MDC 2508</strain>
    </source>
</reference>
<sequence length="79" mass="8733">MVFIRQQGGVRFIDPEQGLGRVAQFTTSHGITQQELPINQRGLLAALSDNIRDIKTANPADRWVCCCRVQQPDGLLGVN</sequence>
<evidence type="ECO:0000313" key="2">
    <source>
        <dbReference type="Proteomes" id="UP000235861"/>
    </source>
</evidence>
<comment type="caution">
    <text evidence="1">The sequence shown here is derived from an EMBL/GenBank/DDBJ whole genome shotgun (WGS) entry which is preliminary data.</text>
</comment>
<organism evidence="1 2">
    <name type="scientific">Aeromonas cavernicola</name>
    <dbReference type="NCBI Taxonomy" id="1006623"/>
    <lineage>
        <taxon>Bacteria</taxon>
        <taxon>Pseudomonadati</taxon>
        <taxon>Pseudomonadota</taxon>
        <taxon>Gammaproteobacteria</taxon>
        <taxon>Aeromonadales</taxon>
        <taxon>Aeromonadaceae</taxon>
        <taxon>Aeromonas</taxon>
    </lineage>
</organism>
<dbReference type="AlphaFoldDB" id="A0A2H9U326"/>
<gene>
    <name evidence="1" type="ORF">CUC53_12700</name>
</gene>
<protein>
    <submittedName>
        <fullName evidence="1">Uncharacterized protein</fullName>
    </submittedName>
</protein>
<keyword evidence="2" id="KW-1185">Reference proteome</keyword>
<proteinExistence type="predicted"/>